<sequence>MRRFAALSSPPNDDGAPYVESLEQVGEEEVKDRQFVTALARGLEILRAFTPQRPMLGNQELAASTGLPKPTISRLTHTLTRLGYLTYSQRLGKYQLGTRVLALGFAALSNMGVRDVARPLMQDLADYANVPVSLGSRDRLNVVYVEHCRSTAAVTLRLDIGSRLPLGTTAMGRAILAALPEGERRYFMGHMAKREPEKWPRIEASIEKSLEEYRTHGFTLSVGDWDKDVNAVGVPFIAPDGSGLLAFNCGGPSFLLPRQRLLLDIGPRLVNLVRNVEAALQHR</sequence>
<dbReference type="SUPFAM" id="SSF55781">
    <property type="entry name" value="GAF domain-like"/>
    <property type="match status" value="1"/>
</dbReference>
<dbReference type="InterPro" id="IPR014757">
    <property type="entry name" value="Tscrpt_reg_IclR_C"/>
</dbReference>
<dbReference type="PANTHER" id="PTHR30136:SF33">
    <property type="entry name" value="TRANSCRIPTIONAL REGULATORY PROTEIN"/>
    <property type="match status" value="1"/>
</dbReference>
<dbReference type="PANTHER" id="PTHR30136">
    <property type="entry name" value="HELIX-TURN-HELIX TRANSCRIPTIONAL REGULATOR, ICLR FAMILY"/>
    <property type="match status" value="1"/>
</dbReference>
<organism evidence="6 7">
    <name type="scientific">Myxococcus llanfairpwllgwyngyllgogerychwyrndrobwllllantysiliogogogochensis</name>
    <dbReference type="NCBI Taxonomy" id="2590453"/>
    <lineage>
        <taxon>Bacteria</taxon>
        <taxon>Pseudomonadati</taxon>
        <taxon>Myxococcota</taxon>
        <taxon>Myxococcia</taxon>
        <taxon>Myxococcales</taxon>
        <taxon>Cystobacterineae</taxon>
        <taxon>Myxococcaceae</taxon>
        <taxon>Myxococcus</taxon>
    </lineage>
</organism>
<dbReference type="Gene3D" id="3.30.450.40">
    <property type="match status" value="1"/>
</dbReference>
<keyword evidence="7" id="KW-1185">Reference proteome</keyword>
<name>A0A540WW25_9BACT</name>
<evidence type="ECO:0000259" key="5">
    <source>
        <dbReference type="PROSITE" id="PS51078"/>
    </source>
</evidence>
<keyword evidence="3" id="KW-0804">Transcription</keyword>
<evidence type="ECO:0000313" key="6">
    <source>
        <dbReference type="EMBL" id="TQF13187.1"/>
    </source>
</evidence>
<dbReference type="PROSITE" id="PS51077">
    <property type="entry name" value="HTH_ICLR"/>
    <property type="match status" value="1"/>
</dbReference>
<dbReference type="PROSITE" id="PS51078">
    <property type="entry name" value="ICLR_ED"/>
    <property type="match status" value="1"/>
</dbReference>
<dbReference type="RefSeq" id="WP_141645109.1">
    <property type="nucleotide sequence ID" value="NZ_VIFM01000109.1"/>
</dbReference>
<dbReference type="OrthoDB" id="5401369at2"/>
<dbReference type="SUPFAM" id="SSF46785">
    <property type="entry name" value="Winged helix' DNA-binding domain"/>
    <property type="match status" value="1"/>
</dbReference>
<accession>A0A540WW25</accession>
<keyword evidence="1" id="KW-0805">Transcription regulation</keyword>
<protein>
    <submittedName>
        <fullName evidence="6">IclR family transcriptional regulator</fullName>
    </submittedName>
</protein>
<proteinExistence type="predicted"/>
<dbReference type="GO" id="GO:0003677">
    <property type="term" value="F:DNA binding"/>
    <property type="evidence" value="ECO:0007669"/>
    <property type="project" value="UniProtKB-KW"/>
</dbReference>
<dbReference type="AlphaFoldDB" id="A0A540WW25"/>
<evidence type="ECO:0000256" key="1">
    <source>
        <dbReference type="ARBA" id="ARBA00023015"/>
    </source>
</evidence>
<dbReference type="Pfam" id="PF01614">
    <property type="entry name" value="IclR_C"/>
    <property type="match status" value="1"/>
</dbReference>
<evidence type="ECO:0000259" key="4">
    <source>
        <dbReference type="PROSITE" id="PS51077"/>
    </source>
</evidence>
<feature type="domain" description="IclR-ED" evidence="5">
    <location>
        <begin position="99"/>
        <end position="282"/>
    </location>
</feature>
<dbReference type="InterPro" id="IPR050707">
    <property type="entry name" value="HTH_MetabolicPath_Reg"/>
</dbReference>
<evidence type="ECO:0000313" key="7">
    <source>
        <dbReference type="Proteomes" id="UP000315369"/>
    </source>
</evidence>
<dbReference type="EMBL" id="VIFM01000109">
    <property type="protein sequence ID" value="TQF13187.1"/>
    <property type="molecule type" value="Genomic_DNA"/>
</dbReference>
<gene>
    <name evidence="6" type="ORF">FJV41_25275</name>
</gene>
<feature type="domain" description="HTH iclR-type" evidence="4">
    <location>
        <begin position="36"/>
        <end position="98"/>
    </location>
</feature>
<evidence type="ECO:0000256" key="2">
    <source>
        <dbReference type="ARBA" id="ARBA00023125"/>
    </source>
</evidence>
<dbReference type="InterPro" id="IPR029016">
    <property type="entry name" value="GAF-like_dom_sf"/>
</dbReference>
<dbReference type="Pfam" id="PF09339">
    <property type="entry name" value="HTH_IclR"/>
    <property type="match status" value="1"/>
</dbReference>
<dbReference type="GO" id="GO:0003700">
    <property type="term" value="F:DNA-binding transcription factor activity"/>
    <property type="evidence" value="ECO:0007669"/>
    <property type="project" value="TreeGrafter"/>
</dbReference>
<reference evidence="6 7" key="1">
    <citation type="submission" date="2019-06" db="EMBL/GenBank/DDBJ databases">
        <authorList>
            <person name="Livingstone P."/>
            <person name="Whitworth D."/>
        </authorList>
    </citation>
    <scope>NUCLEOTIDE SEQUENCE [LARGE SCALE GENOMIC DNA]</scope>
    <source>
        <strain evidence="6 7">AM401</strain>
    </source>
</reference>
<comment type="caution">
    <text evidence="6">The sequence shown here is derived from an EMBL/GenBank/DDBJ whole genome shotgun (WGS) entry which is preliminary data.</text>
</comment>
<dbReference type="Gene3D" id="1.10.10.10">
    <property type="entry name" value="Winged helix-like DNA-binding domain superfamily/Winged helix DNA-binding domain"/>
    <property type="match status" value="1"/>
</dbReference>
<dbReference type="InterPro" id="IPR005471">
    <property type="entry name" value="Tscrpt_reg_IclR_N"/>
</dbReference>
<keyword evidence="2" id="KW-0238">DNA-binding</keyword>
<dbReference type="Proteomes" id="UP000315369">
    <property type="component" value="Unassembled WGS sequence"/>
</dbReference>
<dbReference type="InterPro" id="IPR036390">
    <property type="entry name" value="WH_DNA-bd_sf"/>
</dbReference>
<dbReference type="SMART" id="SM00346">
    <property type="entry name" value="HTH_ICLR"/>
    <property type="match status" value="1"/>
</dbReference>
<dbReference type="GO" id="GO:0045892">
    <property type="term" value="P:negative regulation of DNA-templated transcription"/>
    <property type="evidence" value="ECO:0007669"/>
    <property type="project" value="TreeGrafter"/>
</dbReference>
<dbReference type="InterPro" id="IPR036388">
    <property type="entry name" value="WH-like_DNA-bd_sf"/>
</dbReference>
<evidence type="ECO:0000256" key="3">
    <source>
        <dbReference type="ARBA" id="ARBA00023163"/>
    </source>
</evidence>